<organism evidence="1 2">
    <name type="scientific">Tritrichomonas foetus</name>
    <dbReference type="NCBI Taxonomy" id="1144522"/>
    <lineage>
        <taxon>Eukaryota</taxon>
        <taxon>Metamonada</taxon>
        <taxon>Parabasalia</taxon>
        <taxon>Tritrichomonadida</taxon>
        <taxon>Tritrichomonadidae</taxon>
        <taxon>Tritrichomonas</taxon>
    </lineage>
</organism>
<proteinExistence type="predicted"/>
<dbReference type="RefSeq" id="XP_068364052.1">
    <property type="nucleotide sequence ID" value="XM_068500884.1"/>
</dbReference>
<accession>A0A1J4KM89</accession>
<keyword evidence="2" id="KW-1185">Reference proteome</keyword>
<dbReference type="Proteomes" id="UP000179807">
    <property type="component" value="Unassembled WGS sequence"/>
</dbReference>
<sequence length="193" mass="21724">MDIFAQYEKNLQAVRARANTMGSTGNVTNADKEYIIKEGANLDKMVIDMAKQCLINMSNVNEMLDMMANNINIIDGEMNTIKNKKAEQVNLHSKKLNSGLISAALLVESAPSKTIYLPTNTFNISMECLSDIGPKIEDPKSKCELIRKINPNTIEPQIWCRESDYFVIKGDRNMSTFNEVYKTPVRPYTPGVH</sequence>
<protein>
    <submittedName>
        <fullName evidence="1">Uncharacterized protein</fullName>
    </submittedName>
</protein>
<reference evidence="1" key="1">
    <citation type="submission" date="2016-10" db="EMBL/GenBank/DDBJ databases">
        <authorList>
            <person name="Benchimol M."/>
            <person name="Almeida L.G."/>
            <person name="Vasconcelos A.T."/>
            <person name="Perreira-Neves A."/>
            <person name="Rosa I.A."/>
            <person name="Tasca T."/>
            <person name="Bogo M.R."/>
            <person name="de Souza W."/>
        </authorList>
    </citation>
    <scope>NUCLEOTIDE SEQUENCE [LARGE SCALE GENOMIC DNA]</scope>
    <source>
        <strain evidence="1">K</strain>
    </source>
</reference>
<evidence type="ECO:0000313" key="2">
    <source>
        <dbReference type="Proteomes" id="UP000179807"/>
    </source>
</evidence>
<comment type="caution">
    <text evidence="1">The sequence shown here is derived from an EMBL/GenBank/DDBJ whole genome shotgun (WGS) entry which is preliminary data.</text>
</comment>
<evidence type="ECO:0000313" key="1">
    <source>
        <dbReference type="EMBL" id="OHT10916.1"/>
    </source>
</evidence>
<dbReference type="GeneID" id="94835588"/>
<dbReference type="EMBL" id="MLAK01000598">
    <property type="protein sequence ID" value="OHT10916.1"/>
    <property type="molecule type" value="Genomic_DNA"/>
</dbReference>
<dbReference type="VEuPathDB" id="TrichDB:TRFO_19592"/>
<gene>
    <name evidence="1" type="ORF">TRFO_19592</name>
</gene>
<name>A0A1J4KM89_9EUKA</name>
<dbReference type="AlphaFoldDB" id="A0A1J4KM89"/>